<dbReference type="InterPro" id="IPR024976">
    <property type="entry name" value="DUF3885"/>
</dbReference>
<dbReference type="Pfam" id="PF13021">
    <property type="entry name" value="DUF3885"/>
    <property type="match status" value="1"/>
</dbReference>
<gene>
    <name evidence="2" type="ORF">MRZ06_09270</name>
</gene>
<dbReference type="Proteomes" id="UP000830343">
    <property type="component" value="Chromosome"/>
</dbReference>
<feature type="domain" description="DUF3885" evidence="1">
    <location>
        <begin position="31"/>
        <end position="104"/>
    </location>
</feature>
<organism evidence="2 3">
    <name type="scientific">Macrococcus armenti</name>
    <dbReference type="NCBI Taxonomy" id="2875764"/>
    <lineage>
        <taxon>Bacteria</taxon>
        <taxon>Bacillati</taxon>
        <taxon>Bacillota</taxon>
        <taxon>Bacilli</taxon>
        <taxon>Bacillales</taxon>
        <taxon>Staphylococcaceae</taxon>
        <taxon>Macrococcus</taxon>
    </lineage>
</organism>
<sequence>MSRVKNINSLIDIDFNTLSNAYNVYLENELFPLNNEDTSINDLYFQSVYHNATMIFDEIFDTNDQIKLIHSISTNYITHRKSRFPERFLFKQMIYEYEQFIKKEDVLDIKMYLHITVIKKILNTKSL</sequence>
<reference evidence="2" key="2">
    <citation type="submission" date="2022-04" db="EMBL/GenBank/DDBJ databases">
        <title>Antimicrobial genetic elements in methicillin-resistant Macrococcus armenti.</title>
        <authorList>
            <person name="Keller J.E."/>
            <person name="Schwendener S."/>
            <person name="Pantucek R."/>
            <person name="Perreten V."/>
        </authorList>
    </citation>
    <scope>NUCLEOTIDE SEQUENCE</scope>
    <source>
        <strain evidence="2">CCM 2609</strain>
    </source>
</reference>
<name>A0ABY3ZTF9_9STAP</name>
<protein>
    <recommendedName>
        <fullName evidence="1">DUF3885 domain-containing protein</fullName>
    </recommendedName>
</protein>
<accession>A0ABY3ZTF9</accession>
<evidence type="ECO:0000259" key="1">
    <source>
        <dbReference type="Pfam" id="PF13021"/>
    </source>
</evidence>
<keyword evidence="3" id="KW-1185">Reference proteome</keyword>
<proteinExistence type="predicted"/>
<evidence type="ECO:0000313" key="3">
    <source>
        <dbReference type="Proteomes" id="UP000830343"/>
    </source>
</evidence>
<evidence type="ECO:0000313" key="2">
    <source>
        <dbReference type="EMBL" id="UOB20178.1"/>
    </source>
</evidence>
<dbReference type="RefSeq" id="WP_243365529.1">
    <property type="nucleotide sequence ID" value="NZ_CP094348.1"/>
</dbReference>
<reference evidence="2" key="1">
    <citation type="submission" date="2022-03" db="EMBL/GenBank/DDBJ databases">
        <authorList>
            <person name="Vrbovska V."/>
            <person name="Kovarovic V."/>
            <person name="Botka T."/>
            <person name="Pantucek R."/>
        </authorList>
    </citation>
    <scope>NUCLEOTIDE SEQUENCE</scope>
    <source>
        <strain evidence="2">CCM 2609</strain>
    </source>
</reference>
<dbReference type="EMBL" id="CP094348">
    <property type="protein sequence ID" value="UOB20178.1"/>
    <property type="molecule type" value="Genomic_DNA"/>
</dbReference>